<evidence type="ECO:0000256" key="9">
    <source>
        <dbReference type="ARBA" id="ARBA00022982"/>
    </source>
</evidence>
<evidence type="ECO:0000256" key="12">
    <source>
        <dbReference type="ARBA" id="ARBA00023136"/>
    </source>
</evidence>
<dbReference type="Pfam" id="PF01654">
    <property type="entry name" value="Cyt_bd_oxida_I"/>
    <property type="match status" value="1"/>
</dbReference>
<dbReference type="PANTHER" id="PTHR30365:SF0">
    <property type="entry name" value="CYTOCHROME BD-I UBIQUINOL OXIDASE SUBUNIT 1"/>
    <property type="match status" value="1"/>
</dbReference>
<feature type="transmembrane region" description="Helical" evidence="13">
    <location>
        <begin position="424"/>
        <end position="447"/>
    </location>
</feature>
<dbReference type="GO" id="GO:0005886">
    <property type="term" value="C:plasma membrane"/>
    <property type="evidence" value="ECO:0007669"/>
    <property type="project" value="UniProtKB-SubCell"/>
</dbReference>
<dbReference type="GO" id="GO:0009055">
    <property type="term" value="F:electron transfer activity"/>
    <property type="evidence" value="ECO:0007669"/>
    <property type="project" value="UniProtKB-UniRule"/>
</dbReference>
<evidence type="ECO:0000256" key="10">
    <source>
        <dbReference type="ARBA" id="ARBA00022989"/>
    </source>
</evidence>
<comment type="similarity">
    <text evidence="2 13">Belongs to the cytochrome ubiquinol oxidase subunit 1 family.</text>
</comment>
<dbReference type="EC" id="1.10.3.-" evidence="14"/>
<sequence length="525" mass="58140">MIDSFMVELSRWQFAVTSLYHFLFVPLTLGISWIIFIMEIIYVKTGDTLYKDMAKFWGKLFGINFAIGVATGITLEFEFGTNWSNYSHYVGDIFGAPLALEGLMAFFLESTFIGLMFTGWNRFSKGTHLLITFLTALGSNLSAMWILIANGWMQYPEFAQFSPEKMRMEMVDFWGVIFSPVAQVKFAHTVSAGYVTAGMFVIGVSAYFMLKGKNIRFAKRSMTIGIVFSLLAMGGSALTGDLSALQVTEHQPAKLAAMEAEYHTQEAPASWSLFAIPNEEEMDNDISIKIPWLLGLIATHSFDTPVQGLRDIVAENEERVRSGLIAFSALTKIRAGEGNDELHAAFEENAKDLGYGMLLVEHAVDPLNPTEDEIKTAARNSVPSVWISYFSFRIMMGIVTAMGAIAALAGFMLWYKKNLLQNPLVLKLLVLSIPLPFLACEAGWILAEVGRQPWAIQGVLPTFLATSTLDAIDVGLSLVFFILVYTVFLIIEMTLMVKAVKKGPTIEGEDEQDAQKKDGGILNAV</sequence>
<dbReference type="RefSeq" id="WP_113743308.1">
    <property type="nucleotide sequence ID" value="NZ_UAPU01000007.1"/>
</dbReference>
<evidence type="ECO:0000256" key="2">
    <source>
        <dbReference type="ARBA" id="ARBA00009819"/>
    </source>
</evidence>
<dbReference type="Proteomes" id="UP000250086">
    <property type="component" value="Unassembled WGS sequence"/>
</dbReference>
<dbReference type="GO" id="GO:0019646">
    <property type="term" value="P:aerobic electron transport chain"/>
    <property type="evidence" value="ECO:0007669"/>
    <property type="project" value="InterPro"/>
</dbReference>
<dbReference type="GO" id="GO:0016682">
    <property type="term" value="F:oxidoreductase activity, acting on diphenols and related substances as donors, oxygen as acceptor"/>
    <property type="evidence" value="ECO:0007669"/>
    <property type="project" value="TreeGrafter"/>
</dbReference>
<keyword evidence="7 13" id="KW-0812">Transmembrane</keyword>
<keyword evidence="8 13" id="KW-0479">Metal-binding</keyword>
<organism evidence="14 15">
    <name type="scientific">Anaerobiospirillum thomasii</name>
    <dbReference type="NCBI Taxonomy" id="179995"/>
    <lineage>
        <taxon>Bacteria</taxon>
        <taxon>Pseudomonadati</taxon>
        <taxon>Pseudomonadota</taxon>
        <taxon>Gammaproteobacteria</taxon>
        <taxon>Aeromonadales</taxon>
        <taxon>Succinivibrionaceae</taxon>
        <taxon>Anaerobiospirillum</taxon>
    </lineage>
</organism>
<keyword evidence="4 13" id="KW-1003">Cell membrane</keyword>
<dbReference type="GO" id="GO:0046872">
    <property type="term" value="F:metal ion binding"/>
    <property type="evidence" value="ECO:0007669"/>
    <property type="project" value="UniProtKB-UniRule"/>
</dbReference>
<evidence type="ECO:0000256" key="1">
    <source>
        <dbReference type="ARBA" id="ARBA00004429"/>
    </source>
</evidence>
<dbReference type="EMBL" id="UAPV01000001">
    <property type="protein sequence ID" value="SPT69123.1"/>
    <property type="molecule type" value="Genomic_DNA"/>
</dbReference>
<dbReference type="PIRSF" id="PIRSF006446">
    <property type="entry name" value="Cyt_quinol_oxidase_1"/>
    <property type="match status" value="1"/>
</dbReference>
<keyword evidence="10 13" id="KW-1133">Transmembrane helix</keyword>
<dbReference type="GO" id="GO:0020037">
    <property type="term" value="F:heme binding"/>
    <property type="evidence" value="ECO:0007669"/>
    <property type="project" value="TreeGrafter"/>
</dbReference>
<feature type="transmembrane region" description="Helical" evidence="13">
    <location>
        <begin position="56"/>
        <end position="75"/>
    </location>
</feature>
<keyword evidence="14" id="KW-0560">Oxidoreductase</keyword>
<dbReference type="GO" id="GO:0070069">
    <property type="term" value="C:cytochrome complex"/>
    <property type="evidence" value="ECO:0007669"/>
    <property type="project" value="UniProtKB-UniRule"/>
</dbReference>
<feature type="transmembrane region" description="Helical" evidence="13">
    <location>
        <begin position="20"/>
        <end position="44"/>
    </location>
</feature>
<name>A0A2X0VGZ8_9GAMM</name>
<evidence type="ECO:0000256" key="11">
    <source>
        <dbReference type="ARBA" id="ARBA00023004"/>
    </source>
</evidence>
<keyword evidence="9 13" id="KW-0249">Electron transport</keyword>
<evidence type="ECO:0000256" key="8">
    <source>
        <dbReference type="ARBA" id="ARBA00022723"/>
    </source>
</evidence>
<keyword evidence="5" id="KW-0997">Cell inner membrane</keyword>
<feature type="transmembrane region" description="Helical" evidence="13">
    <location>
        <begin position="129"/>
        <end position="148"/>
    </location>
</feature>
<evidence type="ECO:0000256" key="13">
    <source>
        <dbReference type="PIRNR" id="PIRNR006446"/>
    </source>
</evidence>
<keyword evidence="12 13" id="KW-0472">Membrane</keyword>
<dbReference type="AlphaFoldDB" id="A0A2X0VGZ8"/>
<protein>
    <submittedName>
        <fullName evidence="14">Cytochrome d ubiquinol oxidase subunit 1</fullName>
        <ecNumber evidence="14">1.10.3.-</ecNumber>
    </submittedName>
</protein>
<keyword evidence="6 13" id="KW-0349">Heme</keyword>
<evidence type="ECO:0000256" key="6">
    <source>
        <dbReference type="ARBA" id="ARBA00022617"/>
    </source>
</evidence>
<keyword evidence="3 13" id="KW-0813">Transport</keyword>
<feature type="transmembrane region" description="Helical" evidence="13">
    <location>
        <begin position="467"/>
        <end position="491"/>
    </location>
</feature>
<feature type="transmembrane region" description="Helical" evidence="13">
    <location>
        <begin position="95"/>
        <end position="117"/>
    </location>
</feature>
<dbReference type="OrthoDB" id="9807042at2"/>
<keyword evidence="11 13" id="KW-0408">Iron</keyword>
<evidence type="ECO:0000256" key="3">
    <source>
        <dbReference type="ARBA" id="ARBA00022448"/>
    </source>
</evidence>
<dbReference type="InterPro" id="IPR002585">
    <property type="entry name" value="Cyt-d_ubiquinol_oxidase_su_1"/>
</dbReference>
<dbReference type="PANTHER" id="PTHR30365">
    <property type="entry name" value="CYTOCHROME D UBIQUINOL OXIDASE"/>
    <property type="match status" value="1"/>
</dbReference>
<feature type="transmembrane region" description="Helical" evidence="13">
    <location>
        <begin position="390"/>
        <end position="415"/>
    </location>
</feature>
<feature type="transmembrane region" description="Helical" evidence="13">
    <location>
        <begin position="222"/>
        <end position="240"/>
    </location>
</feature>
<comment type="subcellular location">
    <subcellularLocation>
        <location evidence="1">Cell inner membrane</location>
        <topology evidence="1">Multi-pass membrane protein</topology>
    </subcellularLocation>
</comment>
<evidence type="ECO:0000256" key="5">
    <source>
        <dbReference type="ARBA" id="ARBA00022519"/>
    </source>
</evidence>
<evidence type="ECO:0000256" key="7">
    <source>
        <dbReference type="ARBA" id="ARBA00022692"/>
    </source>
</evidence>
<gene>
    <name evidence="14" type="primary">cydA</name>
    <name evidence="14" type="ORF">NCTC13093_00486</name>
</gene>
<evidence type="ECO:0000256" key="4">
    <source>
        <dbReference type="ARBA" id="ARBA00022475"/>
    </source>
</evidence>
<feature type="transmembrane region" description="Helical" evidence="13">
    <location>
        <begin position="191"/>
        <end position="210"/>
    </location>
</feature>
<evidence type="ECO:0000313" key="15">
    <source>
        <dbReference type="Proteomes" id="UP000250086"/>
    </source>
</evidence>
<accession>A0A2X0VGZ8</accession>
<proteinExistence type="inferred from homology"/>
<keyword evidence="15" id="KW-1185">Reference proteome</keyword>
<evidence type="ECO:0000313" key="14">
    <source>
        <dbReference type="EMBL" id="SPT69123.1"/>
    </source>
</evidence>
<reference evidence="14 15" key="1">
    <citation type="submission" date="2018-06" db="EMBL/GenBank/DDBJ databases">
        <authorList>
            <consortium name="Pathogen Informatics"/>
            <person name="Doyle S."/>
        </authorList>
    </citation>
    <scope>NUCLEOTIDE SEQUENCE [LARGE SCALE GENOMIC DNA]</scope>
    <source>
        <strain evidence="14 15">NCTC13093</strain>
    </source>
</reference>